<proteinExistence type="predicted"/>
<dbReference type="HOGENOM" id="CLU_2804477_0_0_0"/>
<protein>
    <submittedName>
        <fullName evidence="2">Uncharacterized protein</fullName>
    </submittedName>
</protein>
<dbReference type="GO" id="GO:0016020">
    <property type="term" value="C:membrane"/>
    <property type="evidence" value="ECO:0007669"/>
    <property type="project" value="InterPro"/>
</dbReference>
<dbReference type="KEGG" id="nde:NIDE3779"/>
<evidence type="ECO:0000313" key="2">
    <source>
        <dbReference type="EMBL" id="CBK43455.1"/>
    </source>
</evidence>
<dbReference type="eggNOG" id="COG1742">
    <property type="taxonomic scope" value="Bacteria"/>
</dbReference>
<dbReference type="InterPro" id="IPR003844">
    <property type="entry name" value="UPF0060"/>
</dbReference>
<dbReference type="STRING" id="330214.NIDE3779"/>
<dbReference type="AlphaFoldDB" id="D8P7V9"/>
<gene>
    <name evidence="2" type="ORF">NIDE3779</name>
</gene>
<evidence type="ECO:0000256" key="1">
    <source>
        <dbReference type="SAM" id="MobiDB-lite"/>
    </source>
</evidence>
<organism evidence="2 3">
    <name type="scientific">Nitrospira defluvii</name>
    <dbReference type="NCBI Taxonomy" id="330214"/>
    <lineage>
        <taxon>Bacteria</taxon>
        <taxon>Pseudomonadati</taxon>
        <taxon>Nitrospirota</taxon>
        <taxon>Nitrospiria</taxon>
        <taxon>Nitrospirales</taxon>
        <taxon>Nitrospiraceae</taxon>
        <taxon>Nitrospira</taxon>
    </lineage>
</organism>
<dbReference type="OrthoDB" id="123240at2"/>
<evidence type="ECO:0000313" key="3">
    <source>
        <dbReference type="Proteomes" id="UP000001660"/>
    </source>
</evidence>
<accession>D8P7V9</accession>
<dbReference type="Proteomes" id="UP000001660">
    <property type="component" value="Chromosome"/>
</dbReference>
<name>D8P7V9_9BACT</name>
<sequence length="67" mass="7321">MFITRSLLWGCGANGTGPARFDVVGAVRCLIGMVVILYRPRPPMDAIDQHSWPRNPTAPPGQGTFPR</sequence>
<dbReference type="Pfam" id="PF02694">
    <property type="entry name" value="UPF0060"/>
    <property type="match status" value="1"/>
</dbReference>
<keyword evidence="3" id="KW-1185">Reference proteome</keyword>
<feature type="region of interest" description="Disordered" evidence="1">
    <location>
        <begin position="45"/>
        <end position="67"/>
    </location>
</feature>
<reference evidence="2 3" key="1">
    <citation type="journal article" date="2010" name="Proc. Natl. Acad. Sci. U.S.A.">
        <title>A Nitrospira metagenome illuminates the physiology and evolution of globally important nitrite-oxidizing bacteria.</title>
        <authorList>
            <person name="Lucker S."/>
            <person name="Wagner M."/>
            <person name="Maixner F."/>
            <person name="Pelletier E."/>
            <person name="Koch H."/>
            <person name="Vacherie B."/>
            <person name="Rattei T."/>
            <person name="Sinninghe Damste J."/>
            <person name="Spieck E."/>
            <person name="Le Paslier D."/>
            <person name="Daims H."/>
        </authorList>
    </citation>
    <scope>NUCLEOTIDE SEQUENCE [LARGE SCALE GENOMIC DNA]</scope>
</reference>
<dbReference type="EMBL" id="FP929003">
    <property type="protein sequence ID" value="CBK43455.1"/>
    <property type="molecule type" value="Genomic_DNA"/>
</dbReference>